<dbReference type="SUPFAM" id="SSF53098">
    <property type="entry name" value="Ribonuclease H-like"/>
    <property type="match status" value="1"/>
</dbReference>
<dbReference type="EMBL" id="BGPR01102313">
    <property type="protein sequence ID" value="GBM62667.1"/>
    <property type="molecule type" value="Genomic_DNA"/>
</dbReference>
<evidence type="ECO:0000313" key="14">
    <source>
        <dbReference type="EMBL" id="GBM62679.1"/>
    </source>
</evidence>
<dbReference type="PANTHER" id="PTHR37984:SF5">
    <property type="entry name" value="PROTEIN NYNRIN-LIKE"/>
    <property type="match status" value="1"/>
</dbReference>
<evidence type="ECO:0000259" key="11">
    <source>
        <dbReference type="PROSITE" id="PS50878"/>
    </source>
</evidence>
<dbReference type="FunFam" id="1.10.340.70:FF:000001">
    <property type="entry name" value="Retrovirus-related Pol polyprotein from transposon gypsy-like Protein"/>
    <property type="match status" value="1"/>
</dbReference>
<dbReference type="Gene3D" id="2.40.70.10">
    <property type="entry name" value="Acid Proteases"/>
    <property type="match status" value="1"/>
</dbReference>
<dbReference type="InterPro" id="IPR000477">
    <property type="entry name" value="RT_dom"/>
</dbReference>
<keyword evidence="5" id="KW-0540">Nuclease</keyword>
<dbReference type="Pfam" id="PF17921">
    <property type="entry name" value="Integrase_H2C2"/>
    <property type="match status" value="1"/>
</dbReference>
<feature type="domain" description="Reverse transcriptase" evidence="11">
    <location>
        <begin position="584"/>
        <end position="763"/>
    </location>
</feature>
<dbReference type="GO" id="GO:0004519">
    <property type="term" value="F:endonuclease activity"/>
    <property type="evidence" value="ECO:0007669"/>
    <property type="project" value="UniProtKB-KW"/>
</dbReference>
<dbReference type="Gene3D" id="3.30.70.270">
    <property type="match status" value="2"/>
</dbReference>
<evidence type="ECO:0000256" key="1">
    <source>
        <dbReference type="ARBA" id="ARBA00012493"/>
    </source>
</evidence>
<dbReference type="GO" id="GO:0008233">
    <property type="term" value="F:peptidase activity"/>
    <property type="evidence" value="ECO:0007669"/>
    <property type="project" value="UniProtKB-KW"/>
</dbReference>
<keyword evidence="15" id="KW-1185">Reference proteome</keyword>
<dbReference type="GO" id="GO:0003676">
    <property type="term" value="F:nucleic acid binding"/>
    <property type="evidence" value="ECO:0007669"/>
    <property type="project" value="InterPro"/>
</dbReference>
<feature type="domain" description="Integrase catalytic" evidence="12">
    <location>
        <begin position="1177"/>
        <end position="1294"/>
    </location>
</feature>
<dbReference type="InterPro" id="IPR043128">
    <property type="entry name" value="Rev_trsase/Diguanyl_cyclase"/>
</dbReference>
<name>A0A4Y2HBK8_ARAVE</name>
<keyword evidence="6" id="KW-0255">Endonuclease</keyword>
<dbReference type="EC" id="2.7.7.49" evidence="1"/>
<evidence type="ECO:0000256" key="9">
    <source>
        <dbReference type="ARBA" id="ARBA00023268"/>
    </source>
</evidence>
<dbReference type="InterPro" id="IPR001584">
    <property type="entry name" value="Integrase_cat-core"/>
</dbReference>
<sequence length="1424" mass="163029">MPEAGPLTRSMDKQFEKLFAMMAEMKAGQEEMRVAQAGLEQKMEAGQERLEQEMRSGQEEIKSQIQAHTESQVEEMKTHVDGCIGKIEEEVPEFISSRPTVKPLTFDGQTSWTVFKTQFDVVSSTNGWTDFVKASQLVASLRGSAAEVLQGIPADKLTDLTTVEKALESRFGDSHLTQFYRTELKTRRQKPGESLQELAADVERLMSLAYAECPLDVRESLAAQYFVDAIRDDDTQHSTRLMDAKDLKSSLAYSMKYEAARTVSKTSRHVRSMGTEDHTSRERDDKFEFFFNRLEKLLNNSISGRKNTPRRSPNVTCWKCSKKGHVQREPPLVKKTETRGKLDASIECGSRKFHHRIYVADITDPCILGLDFLQKFNFTVDLEKNEIRTGGEEIPLFSASVQHSKSCSVLVKKRTIIPARSECLIQGIPEVPGQFRYAVTDFHSQVPQKGVLVAETLVDLKKEAIPVRVLNLNNTPKILDKGAVIATCEPVVDIVARPQEFSEAQHLSSILESLEMLNEKQRREVRKLLKEFQNLFSTCDADVGRCNMTQHRINTGDHPPIKQYPRRLPLARKEEAEYLVKEMVDNGIIEESSGPWASPIVLAKKKDGSTRFCVDYRKLNEITKKDSYPLPRIDDTLDALNGSQWFTTLDLKSGYWQVEVRPEDREKTAFTTGQGLWQFKVMPFGLCNAPATFERLMETVLRGLSSEACLVYLDDIIIVGRTFEEHLSNLRKVFQRLQNANLKLSPKKCRFFQKEVTYLGHVISAEGVKTDPGKIKAVVDWPRPETIHDLRSFLGLCTYYRRFVKNFSTIARPLHKLTETKSNFNWTEECEKSFNSLKQALTSSPILTYPRTEKDFILDTDASNEGIGAVLSQNIGNEERVIAYFSKSLGKPERNYCVTRKELLAIVKSIEHFHHYLYGQKFLLRTDHASLRWLLNFKEPEGQIARWIQRLQEYDFEIQHRKGTSHGNADALSRRPCGESCKHCSNAEKKFGIEIDTSVKVLTTTSVDPWSSCEIQKAQLEDPAIKTILEKKLMSADRPSWQEIAPESPATKRYWALWDSLHLKDGVLYRRWESDDGRSCRWQLILPKSRIPEVLRETHDSASGGHFGVMKTLSKTRERFYWDRLRADVEKWCRECHACGARKGPKTRTKGHLQRYNVGAPFERMALDILGPFPVTTKDQEASTVAEELVRSWISGYGVPMILHSDQGTNFNSALFTELCKLLGILKTRTTALHPESDGMVERFNRTILNHLSLFVSRNQTDWDTHLPLFLLAYRSAEHEVTGLTPAEMLFGRTLRLPCDILFGRPSETPSSPNEYMKNLEARLESVHAFARERIKLASERMKTRYDSRATDHHFKEGDLVWMYNPKRWRGLSPKLQQNWEGPYTIVKKLNDVVYRVQRSPNAKPKVIHINRLAPYRATDHSSM</sequence>
<dbReference type="FunFam" id="3.10.20.370:FF:000001">
    <property type="entry name" value="Retrovirus-related Pol polyprotein from transposon 17.6-like protein"/>
    <property type="match status" value="1"/>
</dbReference>
<dbReference type="Gene3D" id="3.30.420.10">
    <property type="entry name" value="Ribonuclease H-like superfamily/Ribonuclease H"/>
    <property type="match status" value="1"/>
</dbReference>
<accession>A0A4Y2HBK8</accession>
<keyword evidence="4" id="KW-0548">Nucleotidyltransferase</keyword>
<organism evidence="13 15">
    <name type="scientific">Araneus ventricosus</name>
    <name type="common">Orbweaver spider</name>
    <name type="synonym">Epeira ventricosa</name>
    <dbReference type="NCBI Taxonomy" id="182803"/>
    <lineage>
        <taxon>Eukaryota</taxon>
        <taxon>Metazoa</taxon>
        <taxon>Ecdysozoa</taxon>
        <taxon>Arthropoda</taxon>
        <taxon>Chelicerata</taxon>
        <taxon>Arachnida</taxon>
        <taxon>Araneae</taxon>
        <taxon>Araneomorphae</taxon>
        <taxon>Entelegynae</taxon>
        <taxon>Araneoidea</taxon>
        <taxon>Araneidae</taxon>
        <taxon>Araneus</taxon>
    </lineage>
</organism>
<gene>
    <name evidence="13" type="primary">TY3B-G_43</name>
    <name evidence="14" type="synonym">TY3B-G_785</name>
    <name evidence="13" type="ORF">AVEN_186250_1</name>
    <name evidence="14" type="ORF">AVEN_216065_1</name>
</gene>
<dbReference type="InterPro" id="IPR021109">
    <property type="entry name" value="Peptidase_aspartic_dom_sf"/>
</dbReference>
<dbReference type="CDD" id="cd09274">
    <property type="entry name" value="RNase_HI_RT_Ty3"/>
    <property type="match status" value="1"/>
</dbReference>
<feature type="coiled-coil region" evidence="10">
    <location>
        <begin position="40"/>
        <end position="67"/>
    </location>
</feature>
<dbReference type="Pfam" id="PF00078">
    <property type="entry name" value="RVT_1"/>
    <property type="match status" value="1"/>
</dbReference>
<dbReference type="PANTHER" id="PTHR37984">
    <property type="entry name" value="PROTEIN CBG26694"/>
    <property type="match status" value="1"/>
</dbReference>
<dbReference type="Gene3D" id="3.10.10.10">
    <property type="entry name" value="HIV Type 1 Reverse Transcriptase, subunit A, domain 1"/>
    <property type="match status" value="1"/>
</dbReference>
<evidence type="ECO:0000256" key="6">
    <source>
        <dbReference type="ARBA" id="ARBA00022759"/>
    </source>
</evidence>
<proteinExistence type="predicted"/>
<evidence type="ECO:0000256" key="7">
    <source>
        <dbReference type="ARBA" id="ARBA00022801"/>
    </source>
</evidence>
<comment type="caution">
    <text evidence="13">The sequence shown here is derived from an EMBL/GenBank/DDBJ whole genome shotgun (WGS) entry which is preliminary data.</text>
</comment>
<dbReference type="EMBL" id="BGPR01102315">
    <property type="protein sequence ID" value="GBM62679.1"/>
    <property type="molecule type" value="Genomic_DNA"/>
</dbReference>
<dbReference type="InterPro" id="IPR043502">
    <property type="entry name" value="DNA/RNA_pol_sf"/>
</dbReference>
<keyword evidence="7" id="KW-0378">Hydrolase</keyword>
<dbReference type="InterPro" id="IPR054465">
    <property type="entry name" value="Integrase_p58-like_C"/>
</dbReference>
<dbReference type="InterPro" id="IPR041588">
    <property type="entry name" value="Integrase_H2C2"/>
</dbReference>
<reference evidence="13 15" key="1">
    <citation type="journal article" date="2019" name="Sci. Rep.">
        <title>Orb-weaving spider Araneus ventricosus genome elucidates the spidroin gene catalogue.</title>
        <authorList>
            <person name="Kono N."/>
            <person name="Nakamura H."/>
            <person name="Ohtoshi R."/>
            <person name="Moran D.A.P."/>
            <person name="Shinohara A."/>
            <person name="Yoshida Y."/>
            <person name="Fujiwara M."/>
            <person name="Mori M."/>
            <person name="Tomita M."/>
            <person name="Arakawa K."/>
        </authorList>
    </citation>
    <scope>NUCLEOTIDE SEQUENCE [LARGE SCALE GENOMIC DNA]</scope>
</reference>
<keyword evidence="3" id="KW-0808">Transferase</keyword>
<dbReference type="InterPro" id="IPR050951">
    <property type="entry name" value="Retrovirus_Pol_polyprotein"/>
</dbReference>
<protein>
    <recommendedName>
        <fullName evidence="1">RNA-directed DNA polymerase</fullName>
        <ecNumber evidence="1">2.7.7.49</ecNumber>
    </recommendedName>
</protein>
<dbReference type="InterPro" id="IPR041577">
    <property type="entry name" value="RT_RNaseH_2"/>
</dbReference>
<dbReference type="GO" id="GO:0042575">
    <property type="term" value="C:DNA polymerase complex"/>
    <property type="evidence" value="ECO:0007669"/>
    <property type="project" value="UniProtKB-ARBA"/>
</dbReference>
<dbReference type="FunFam" id="3.10.10.10:FF:000007">
    <property type="entry name" value="Retrovirus-related Pol polyprotein from transposon 17.6-like Protein"/>
    <property type="match status" value="1"/>
</dbReference>
<keyword evidence="9" id="KW-0511">Multifunctional enzyme</keyword>
<dbReference type="Proteomes" id="UP000499080">
    <property type="component" value="Unassembled WGS sequence"/>
</dbReference>
<evidence type="ECO:0000256" key="4">
    <source>
        <dbReference type="ARBA" id="ARBA00022695"/>
    </source>
</evidence>
<dbReference type="Pfam" id="PF17919">
    <property type="entry name" value="RT_RNaseH_2"/>
    <property type="match status" value="1"/>
</dbReference>
<dbReference type="CDD" id="cd01647">
    <property type="entry name" value="RT_LTR"/>
    <property type="match status" value="1"/>
</dbReference>
<dbReference type="SUPFAM" id="SSF56672">
    <property type="entry name" value="DNA/RNA polymerases"/>
    <property type="match status" value="1"/>
</dbReference>
<dbReference type="Gene3D" id="1.10.340.70">
    <property type="match status" value="1"/>
</dbReference>
<dbReference type="FunFam" id="3.30.420.10:FF:000032">
    <property type="entry name" value="Retrovirus-related Pol polyprotein from transposon 297-like Protein"/>
    <property type="match status" value="1"/>
</dbReference>
<evidence type="ECO:0000256" key="10">
    <source>
        <dbReference type="SAM" id="Coils"/>
    </source>
</evidence>
<evidence type="ECO:0000259" key="12">
    <source>
        <dbReference type="PROSITE" id="PS50994"/>
    </source>
</evidence>
<evidence type="ECO:0000256" key="8">
    <source>
        <dbReference type="ARBA" id="ARBA00022918"/>
    </source>
</evidence>
<dbReference type="PROSITE" id="PS50994">
    <property type="entry name" value="INTEGRASE"/>
    <property type="match status" value="1"/>
</dbReference>
<evidence type="ECO:0000313" key="13">
    <source>
        <dbReference type="EMBL" id="GBM62667.1"/>
    </source>
</evidence>
<keyword evidence="2" id="KW-0645">Protease</keyword>
<evidence type="ECO:0000313" key="15">
    <source>
        <dbReference type="Proteomes" id="UP000499080"/>
    </source>
</evidence>
<dbReference type="GO" id="GO:0006508">
    <property type="term" value="P:proteolysis"/>
    <property type="evidence" value="ECO:0007669"/>
    <property type="project" value="UniProtKB-KW"/>
</dbReference>
<dbReference type="GO" id="GO:0003964">
    <property type="term" value="F:RNA-directed DNA polymerase activity"/>
    <property type="evidence" value="ECO:0007669"/>
    <property type="project" value="UniProtKB-KW"/>
</dbReference>
<keyword evidence="10" id="KW-0175">Coiled coil</keyword>
<feature type="coiled-coil region" evidence="10">
    <location>
        <begin position="504"/>
        <end position="538"/>
    </location>
</feature>
<dbReference type="Pfam" id="PF22938">
    <property type="entry name" value="Integrase_p58_C"/>
    <property type="match status" value="1"/>
</dbReference>
<dbReference type="InterPro" id="IPR036397">
    <property type="entry name" value="RNaseH_sf"/>
</dbReference>
<keyword evidence="8" id="KW-0695">RNA-directed DNA polymerase</keyword>
<evidence type="ECO:0000256" key="2">
    <source>
        <dbReference type="ARBA" id="ARBA00022670"/>
    </source>
</evidence>
<dbReference type="GO" id="GO:0015074">
    <property type="term" value="P:DNA integration"/>
    <property type="evidence" value="ECO:0007669"/>
    <property type="project" value="InterPro"/>
</dbReference>
<dbReference type="Gene3D" id="3.10.20.370">
    <property type="match status" value="1"/>
</dbReference>
<dbReference type="InterPro" id="IPR012337">
    <property type="entry name" value="RNaseH-like_sf"/>
</dbReference>
<dbReference type="FunFam" id="3.30.70.270:FF:000020">
    <property type="entry name" value="Transposon Tf2-6 polyprotein-like Protein"/>
    <property type="match status" value="1"/>
</dbReference>
<evidence type="ECO:0000256" key="5">
    <source>
        <dbReference type="ARBA" id="ARBA00022722"/>
    </source>
</evidence>
<dbReference type="PROSITE" id="PS50878">
    <property type="entry name" value="RT_POL"/>
    <property type="match status" value="1"/>
</dbReference>
<evidence type="ECO:0000256" key="3">
    <source>
        <dbReference type="ARBA" id="ARBA00022679"/>
    </source>
</evidence>